<dbReference type="InterPro" id="IPR029044">
    <property type="entry name" value="Nucleotide-diphossugar_trans"/>
</dbReference>
<comment type="caution">
    <text evidence="2">The sequence shown here is derived from an EMBL/GenBank/DDBJ whole genome shotgun (WGS) entry which is preliminary data.</text>
</comment>
<evidence type="ECO:0000313" key="2">
    <source>
        <dbReference type="EMBL" id="PKV62786.1"/>
    </source>
</evidence>
<dbReference type="PANTHER" id="PTHR22916">
    <property type="entry name" value="GLYCOSYLTRANSFERASE"/>
    <property type="match status" value="1"/>
</dbReference>
<gene>
    <name evidence="2" type="ORF">BD749_2616</name>
</gene>
<dbReference type="RefSeq" id="WP_245869167.1">
    <property type="nucleotide sequence ID" value="NZ_PJMU01000003.1"/>
</dbReference>
<dbReference type="Proteomes" id="UP000233782">
    <property type="component" value="Unassembled WGS sequence"/>
</dbReference>
<dbReference type="SUPFAM" id="SSF53448">
    <property type="entry name" value="Nucleotide-diphospho-sugar transferases"/>
    <property type="match status" value="1"/>
</dbReference>
<dbReference type="PANTHER" id="PTHR22916:SF3">
    <property type="entry name" value="UDP-GLCNAC:BETAGAL BETA-1,3-N-ACETYLGLUCOSAMINYLTRANSFERASE-LIKE PROTEIN 1"/>
    <property type="match status" value="1"/>
</dbReference>
<dbReference type="GO" id="GO:0016758">
    <property type="term" value="F:hexosyltransferase activity"/>
    <property type="evidence" value="ECO:0007669"/>
    <property type="project" value="UniProtKB-ARBA"/>
</dbReference>
<protein>
    <submittedName>
        <fullName evidence="2">GT2 family glycosyltransferase</fullName>
    </submittedName>
</protein>
<feature type="domain" description="Glycosyltransferase 2-like" evidence="1">
    <location>
        <begin position="24"/>
        <end position="189"/>
    </location>
</feature>
<dbReference type="Gene3D" id="3.90.550.10">
    <property type="entry name" value="Spore Coat Polysaccharide Biosynthesis Protein SpsA, Chain A"/>
    <property type="match status" value="1"/>
</dbReference>
<sequence length="333" mass="38275">MNRVPISPPAIPVLSAVYKRPLWSVMIPVYNCNQFLKETLESVLCQLLPEGEMEIEVVDDASTDTDVEVLVKQVGKGRIKYYRQKENVGSLKNFETCIVRSKGELIHILHGDDLVRPGFYDKLGSLFNKYPEAGAAFCRYNCIDENGKSLYTKSPESKHDGILENWLFTIAERQHIQYAAIAVKREVYEKLGSFYGVNYGEDWEMWVRIAKHYPMAYTPAILADYRKHVNSISSNKYLTGQYLKDISFVTELIQNHLPSESKESILKKSRKYYASYGIKMAGNTWTALKDKQAVDAQIKHALTLYKGPWTYWLTAKLYFKLALSKLWHSVSQL</sequence>
<dbReference type="EMBL" id="PJMU01000003">
    <property type="protein sequence ID" value="PKV62786.1"/>
    <property type="molecule type" value="Genomic_DNA"/>
</dbReference>
<keyword evidence="2" id="KW-0808">Transferase</keyword>
<accession>A0A2N3U7R5</accession>
<evidence type="ECO:0000313" key="3">
    <source>
        <dbReference type="Proteomes" id="UP000233782"/>
    </source>
</evidence>
<dbReference type="InterPro" id="IPR001173">
    <property type="entry name" value="Glyco_trans_2-like"/>
</dbReference>
<proteinExistence type="predicted"/>
<keyword evidence="3" id="KW-1185">Reference proteome</keyword>
<organism evidence="2 3">
    <name type="scientific">Pontibacter ramchanderi</name>
    <dbReference type="NCBI Taxonomy" id="1179743"/>
    <lineage>
        <taxon>Bacteria</taxon>
        <taxon>Pseudomonadati</taxon>
        <taxon>Bacteroidota</taxon>
        <taxon>Cytophagia</taxon>
        <taxon>Cytophagales</taxon>
        <taxon>Hymenobacteraceae</taxon>
        <taxon>Pontibacter</taxon>
    </lineage>
</organism>
<dbReference type="AlphaFoldDB" id="A0A2N3U7R5"/>
<reference evidence="2 3" key="1">
    <citation type="submission" date="2017-12" db="EMBL/GenBank/DDBJ databases">
        <title>Genomic Encyclopedia of Type Strains, Phase III (KMG-III): the genomes of soil and plant-associated and newly described type strains.</title>
        <authorList>
            <person name="Whitman W."/>
        </authorList>
    </citation>
    <scope>NUCLEOTIDE SEQUENCE [LARGE SCALE GENOMIC DNA]</scope>
    <source>
        <strain evidence="2 3">LP43</strain>
    </source>
</reference>
<dbReference type="Pfam" id="PF00535">
    <property type="entry name" value="Glycos_transf_2"/>
    <property type="match status" value="1"/>
</dbReference>
<evidence type="ECO:0000259" key="1">
    <source>
        <dbReference type="Pfam" id="PF00535"/>
    </source>
</evidence>
<name>A0A2N3U7R5_9BACT</name>